<dbReference type="EMBL" id="BAABIS010000001">
    <property type="protein sequence ID" value="GAA4860402.1"/>
    <property type="molecule type" value="Genomic_DNA"/>
</dbReference>
<sequence length="69" mass="7421">MKHVNSEPPARVGTAPSAAHRAVVEERGSFCFATCSCGWFAPGRRSRDRARRDVGEHLAEHPAGPPEPG</sequence>
<evidence type="ECO:0000313" key="2">
    <source>
        <dbReference type="EMBL" id="GAA4860402.1"/>
    </source>
</evidence>
<feature type="compositionally biased region" description="Basic and acidic residues" evidence="1">
    <location>
        <begin position="50"/>
        <end position="60"/>
    </location>
</feature>
<gene>
    <name evidence="2" type="ORF">GCM10023235_42950</name>
</gene>
<accession>A0ABP9DVQ3</accession>
<comment type="caution">
    <text evidence="2">The sequence shown here is derived from an EMBL/GenBank/DDBJ whole genome shotgun (WGS) entry which is preliminary data.</text>
</comment>
<evidence type="ECO:0000313" key="3">
    <source>
        <dbReference type="Proteomes" id="UP001501752"/>
    </source>
</evidence>
<dbReference type="Proteomes" id="UP001501752">
    <property type="component" value="Unassembled WGS sequence"/>
</dbReference>
<reference evidence="3" key="1">
    <citation type="journal article" date="2019" name="Int. J. Syst. Evol. Microbiol.">
        <title>The Global Catalogue of Microorganisms (GCM) 10K type strain sequencing project: providing services to taxonomists for standard genome sequencing and annotation.</title>
        <authorList>
            <consortium name="The Broad Institute Genomics Platform"/>
            <consortium name="The Broad Institute Genome Sequencing Center for Infectious Disease"/>
            <person name="Wu L."/>
            <person name="Ma J."/>
        </authorList>
    </citation>
    <scope>NUCLEOTIDE SEQUENCE [LARGE SCALE GENOMIC DNA]</scope>
    <source>
        <strain evidence="3">JCM 13006</strain>
    </source>
</reference>
<name>A0ABP9DVQ3_9ACTN</name>
<feature type="region of interest" description="Disordered" evidence="1">
    <location>
        <begin position="43"/>
        <end position="69"/>
    </location>
</feature>
<proteinExistence type="predicted"/>
<evidence type="ECO:0000256" key="1">
    <source>
        <dbReference type="SAM" id="MobiDB-lite"/>
    </source>
</evidence>
<protein>
    <submittedName>
        <fullName evidence="2">Uncharacterized protein</fullName>
    </submittedName>
</protein>
<organism evidence="2 3">
    <name type="scientific">Kitasatospora terrestris</name>
    <dbReference type="NCBI Taxonomy" id="258051"/>
    <lineage>
        <taxon>Bacteria</taxon>
        <taxon>Bacillati</taxon>
        <taxon>Actinomycetota</taxon>
        <taxon>Actinomycetes</taxon>
        <taxon>Kitasatosporales</taxon>
        <taxon>Streptomycetaceae</taxon>
        <taxon>Kitasatospora</taxon>
    </lineage>
</organism>
<keyword evidence="3" id="KW-1185">Reference proteome</keyword>